<dbReference type="PROSITE" id="PS50103">
    <property type="entry name" value="ZF_C3H1"/>
    <property type="match status" value="1"/>
</dbReference>
<feature type="compositionally biased region" description="Low complexity" evidence="3">
    <location>
        <begin position="224"/>
        <end position="235"/>
    </location>
</feature>
<feature type="zinc finger region" description="C3H1-type" evidence="1">
    <location>
        <begin position="599"/>
        <end position="626"/>
    </location>
</feature>
<feature type="compositionally biased region" description="Low complexity" evidence="3">
    <location>
        <begin position="481"/>
        <end position="493"/>
    </location>
</feature>
<feature type="domain" description="ShKT" evidence="5">
    <location>
        <begin position="82"/>
        <end position="118"/>
    </location>
</feature>
<dbReference type="PROSITE" id="PS51670">
    <property type="entry name" value="SHKT"/>
    <property type="match status" value="1"/>
</dbReference>
<keyword evidence="1" id="KW-0863">Zinc-finger</keyword>
<evidence type="ECO:0000256" key="3">
    <source>
        <dbReference type="SAM" id="MobiDB-lite"/>
    </source>
</evidence>
<comment type="caution">
    <text evidence="2">Lacks conserved residue(s) required for the propagation of feature annotation.</text>
</comment>
<keyword evidence="1" id="KW-0479">Metal-binding</keyword>
<dbReference type="Pfam" id="PF01549">
    <property type="entry name" value="ShK"/>
    <property type="match status" value="1"/>
</dbReference>
<feature type="compositionally biased region" description="Pro residues" evidence="3">
    <location>
        <begin position="464"/>
        <end position="480"/>
    </location>
</feature>
<proteinExistence type="predicted"/>
<gene>
    <name evidence="6" type="ORF">CAUJ_LOCUS2290</name>
</gene>
<comment type="caution">
    <text evidence="6">The sequence shown here is derived from an EMBL/GenBank/DDBJ whole genome shotgun (WGS) entry which is preliminary data.</text>
</comment>
<dbReference type="Gene3D" id="3.40.630.10">
    <property type="entry name" value="Zn peptidases"/>
    <property type="match status" value="1"/>
</dbReference>
<evidence type="ECO:0000313" key="7">
    <source>
        <dbReference type="Proteomes" id="UP000835052"/>
    </source>
</evidence>
<dbReference type="AlphaFoldDB" id="A0A8S1GTY1"/>
<evidence type="ECO:0000259" key="4">
    <source>
        <dbReference type="PROSITE" id="PS50103"/>
    </source>
</evidence>
<keyword evidence="7" id="KW-1185">Reference proteome</keyword>
<sequence length="688" mass="75803">MPFLVALQTGQKETLKVKYSYTIELRPTYEEWNGFILDRKELVPTAKETWAGVSVVLDEVLSQYLAGIEQESELMRLRQQKCFDKLSGCGFWVRNTPDICRKSPGSMVRDCARTCNLCHLIAVPIAPERDIDRLLVWRPAGSSPRSRGCFHFLNNRATRIPSPYRFRAKSDFSYFCRISSMIRVLAAQQSVSSMLNGGETERIALNMHGEGPLVRMNPSVEDGPSSSTATSQPPSVNTSPATVTYKSSSIIRRKRVANDPMDPGSQSKRPTLPHLLNTPLKPILRRTLYGCGPPRRPIRFADDHGMPLVHIREIPAIDHSNSLQAREELRHLLNCERFDRSTFPDEISSSSDGGNWRMPLIVNAPNKKVPQGESEARLIEERRVQGTLSSLAFNAEVSLEDDSRLMDEACQAMFVRPKTIPLNSASAMKAAAAAAQSSIRSKSAILDLPLPGRPRPAPSTATVSPPPSQELPATSPPPPSVATSTTPAATPQLPDNLRSMLEKLKSSGLVGGGVVAKEPQPQVGGYVAHFAATAPQEHVYTATMDLPSSSWPSQQPLSQDLHHSQNSITILNNVDVHSMASAEDDYGVPGPSGGFASRRGSLAVCHYFRRPEGCQRMNCRFAHDESAAPTNFRERPPYKYPPRRPYGSLPFRGGSRFQRPGPGNGFATSRRKEEQSSPRSLESPPQQQ</sequence>
<evidence type="ECO:0000313" key="6">
    <source>
        <dbReference type="EMBL" id="CAD6186371.1"/>
    </source>
</evidence>
<feature type="compositionally biased region" description="Polar residues" evidence="3">
    <location>
        <begin position="677"/>
        <end position="688"/>
    </location>
</feature>
<dbReference type="GO" id="GO:0008270">
    <property type="term" value="F:zinc ion binding"/>
    <property type="evidence" value="ECO:0007669"/>
    <property type="project" value="UniProtKB-KW"/>
</dbReference>
<keyword evidence="1" id="KW-0862">Zinc</keyword>
<dbReference type="InterPro" id="IPR003582">
    <property type="entry name" value="ShKT_dom"/>
</dbReference>
<feature type="region of interest" description="Disordered" evidence="3">
    <location>
        <begin position="211"/>
        <end position="276"/>
    </location>
</feature>
<feature type="compositionally biased region" description="Basic and acidic residues" evidence="3">
    <location>
        <begin position="628"/>
        <end position="637"/>
    </location>
</feature>
<feature type="domain" description="C3H1-type" evidence="4">
    <location>
        <begin position="599"/>
        <end position="626"/>
    </location>
</feature>
<name>A0A8S1GTY1_9PELO</name>
<accession>A0A8S1GTY1</accession>
<evidence type="ECO:0000256" key="1">
    <source>
        <dbReference type="PROSITE-ProRule" id="PRU00723"/>
    </source>
</evidence>
<evidence type="ECO:0000259" key="5">
    <source>
        <dbReference type="PROSITE" id="PS51670"/>
    </source>
</evidence>
<evidence type="ECO:0008006" key="8">
    <source>
        <dbReference type="Google" id="ProtNLM"/>
    </source>
</evidence>
<dbReference type="InterPro" id="IPR000571">
    <property type="entry name" value="Znf_CCCH"/>
</dbReference>
<protein>
    <recommendedName>
        <fullName evidence="8">C3H1-type domain-containing protein</fullName>
    </recommendedName>
</protein>
<dbReference type="Proteomes" id="UP000835052">
    <property type="component" value="Unassembled WGS sequence"/>
</dbReference>
<feature type="compositionally biased region" description="Polar residues" evidence="3">
    <location>
        <begin position="236"/>
        <end position="250"/>
    </location>
</feature>
<dbReference type="EMBL" id="CAJGYM010000004">
    <property type="protein sequence ID" value="CAD6186371.1"/>
    <property type="molecule type" value="Genomic_DNA"/>
</dbReference>
<evidence type="ECO:0000256" key="2">
    <source>
        <dbReference type="PROSITE-ProRule" id="PRU01005"/>
    </source>
</evidence>
<feature type="region of interest" description="Disordered" evidence="3">
    <location>
        <begin position="628"/>
        <end position="688"/>
    </location>
</feature>
<dbReference type="SMART" id="SM00254">
    <property type="entry name" value="ShKT"/>
    <property type="match status" value="1"/>
</dbReference>
<reference evidence="6" key="1">
    <citation type="submission" date="2020-10" db="EMBL/GenBank/DDBJ databases">
        <authorList>
            <person name="Kikuchi T."/>
        </authorList>
    </citation>
    <scope>NUCLEOTIDE SEQUENCE</scope>
    <source>
        <strain evidence="6">NKZ352</strain>
    </source>
</reference>
<organism evidence="6 7">
    <name type="scientific">Caenorhabditis auriculariae</name>
    <dbReference type="NCBI Taxonomy" id="2777116"/>
    <lineage>
        <taxon>Eukaryota</taxon>
        <taxon>Metazoa</taxon>
        <taxon>Ecdysozoa</taxon>
        <taxon>Nematoda</taxon>
        <taxon>Chromadorea</taxon>
        <taxon>Rhabditida</taxon>
        <taxon>Rhabditina</taxon>
        <taxon>Rhabditomorpha</taxon>
        <taxon>Rhabditoidea</taxon>
        <taxon>Rhabditidae</taxon>
        <taxon>Peloderinae</taxon>
        <taxon>Caenorhabditis</taxon>
    </lineage>
</organism>
<feature type="region of interest" description="Disordered" evidence="3">
    <location>
        <begin position="447"/>
        <end position="493"/>
    </location>
</feature>